<dbReference type="GO" id="GO:0140359">
    <property type="term" value="F:ABC-type transporter activity"/>
    <property type="evidence" value="ECO:0007669"/>
    <property type="project" value="InterPro"/>
</dbReference>
<protein>
    <recommendedName>
        <fullName evidence="8">ABC-2 type transporter transmembrane domain-containing protein</fullName>
    </recommendedName>
</protein>
<dbReference type="Pfam" id="PF12698">
    <property type="entry name" value="ABC2_membrane_3"/>
    <property type="match status" value="1"/>
</dbReference>
<keyword evidence="2" id="KW-0813">Transport</keyword>
<dbReference type="PANTHER" id="PTHR19229:SF36">
    <property type="entry name" value="ATP-BINDING CASSETTE SUB-FAMILY A MEMBER 2"/>
    <property type="match status" value="1"/>
</dbReference>
<accession>A0A1Y3ERL6</accession>
<evidence type="ECO:0000313" key="9">
    <source>
        <dbReference type="EMBL" id="OUC47773.1"/>
    </source>
</evidence>
<evidence type="ECO:0000256" key="5">
    <source>
        <dbReference type="ARBA" id="ARBA00022989"/>
    </source>
</evidence>
<evidence type="ECO:0000256" key="4">
    <source>
        <dbReference type="ARBA" id="ARBA00022737"/>
    </source>
</evidence>
<keyword evidence="6 7" id="KW-0472">Membrane</keyword>
<comment type="subcellular location">
    <subcellularLocation>
        <location evidence="1">Membrane</location>
        <topology evidence="1">Multi-pass membrane protein</topology>
    </subcellularLocation>
</comment>
<dbReference type="GO" id="GO:0016020">
    <property type="term" value="C:membrane"/>
    <property type="evidence" value="ECO:0007669"/>
    <property type="project" value="UniProtKB-SubCell"/>
</dbReference>
<feature type="domain" description="ABC-2 type transporter transmembrane" evidence="8">
    <location>
        <begin position="46"/>
        <end position="109"/>
    </location>
</feature>
<comment type="caution">
    <text evidence="9">The sequence shown here is derived from an EMBL/GenBank/DDBJ whole genome shotgun (WGS) entry which is preliminary data.</text>
</comment>
<evidence type="ECO:0000256" key="6">
    <source>
        <dbReference type="ARBA" id="ARBA00023136"/>
    </source>
</evidence>
<keyword evidence="4" id="KW-0677">Repeat</keyword>
<gene>
    <name evidence="9" type="ORF">D917_06672</name>
</gene>
<evidence type="ECO:0000256" key="7">
    <source>
        <dbReference type="SAM" id="Phobius"/>
    </source>
</evidence>
<dbReference type="AlphaFoldDB" id="A0A1Y3ERL6"/>
<evidence type="ECO:0000313" key="10">
    <source>
        <dbReference type="Proteomes" id="UP000243006"/>
    </source>
</evidence>
<dbReference type="Proteomes" id="UP000243006">
    <property type="component" value="Unassembled WGS sequence"/>
</dbReference>
<proteinExistence type="predicted"/>
<feature type="transmembrane region" description="Helical" evidence="7">
    <location>
        <begin position="48"/>
        <end position="66"/>
    </location>
</feature>
<dbReference type="PANTHER" id="PTHR19229">
    <property type="entry name" value="ATP-BINDING CASSETTE TRANSPORTER SUBFAMILY A ABCA"/>
    <property type="match status" value="1"/>
</dbReference>
<keyword evidence="5 7" id="KW-1133">Transmembrane helix</keyword>
<organism evidence="9 10">
    <name type="scientific">Trichinella nativa</name>
    <dbReference type="NCBI Taxonomy" id="6335"/>
    <lineage>
        <taxon>Eukaryota</taxon>
        <taxon>Metazoa</taxon>
        <taxon>Ecdysozoa</taxon>
        <taxon>Nematoda</taxon>
        <taxon>Enoplea</taxon>
        <taxon>Dorylaimia</taxon>
        <taxon>Trichinellida</taxon>
        <taxon>Trichinellidae</taxon>
        <taxon>Trichinella</taxon>
    </lineage>
</organism>
<keyword evidence="3 7" id="KW-0812">Transmembrane</keyword>
<sequence length="114" mass="13378">MQDYIDSIILSMHANKSAARFGIYAQQFPSNCHRIDTFIKAIERSMPMFMTLSWMFSVALILKNIVHEKQFRLKEFMKIMGLYNSAHWLAWFLQSFIMLLISSLIIVLVVSIKK</sequence>
<dbReference type="GO" id="GO:0005319">
    <property type="term" value="F:lipid transporter activity"/>
    <property type="evidence" value="ECO:0007669"/>
    <property type="project" value="TreeGrafter"/>
</dbReference>
<evidence type="ECO:0000256" key="2">
    <source>
        <dbReference type="ARBA" id="ARBA00022448"/>
    </source>
</evidence>
<feature type="transmembrane region" description="Helical" evidence="7">
    <location>
        <begin position="86"/>
        <end position="110"/>
    </location>
</feature>
<dbReference type="InterPro" id="IPR013525">
    <property type="entry name" value="ABC2_TM"/>
</dbReference>
<evidence type="ECO:0000256" key="1">
    <source>
        <dbReference type="ARBA" id="ARBA00004141"/>
    </source>
</evidence>
<evidence type="ECO:0000256" key="3">
    <source>
        <dbReference type="ARBA" id="ARBA00022692"/>
    </source>
</evidence>
<reference evidence="9 10" key="1">
    <citation type="submission" date="2015-04" db="EMBL/GenBank/DDBJ databases">
        <title>Draft genome of the roundworm Trichinella nativa.</title>
        <authorList>
            <person name="Mitreva M."/>
        </authorList>
    </citation>
    <scope>NUCLEOTIDE SEQUENCE [LARGE SCALE GENOMIC DNA]</scope>
    <source>
        <strain evidence="9 10">ISS45</strain>
    </source>
</reference>
<evidence type="ECO:0000259" key="8">
    <source>
        <dbReference type="Pfam" id="PF12698"/>
    </source>
</evidence>
<dbReference type="InterPro" id="IPR026082">
    <property type="entry name" value="ABCA"/>
</dbReference>
<name>A0A1Y3ERL6_9BILA</name>
<dbReference type="EMBL" id="LVZM01003813">
    <property type="protein sequence ID" value="OUC47773.1"/>
    <property type="molecule type" value="Genomic_DNA"/>
</dbReference>